<evidence type="ECO:0000256" key="4">
    <source>
        <dbReference type="RuleBase" id="RU003733"/>
    </source>
</evidence>
<dbReference type="GO" id="GO:0016301">
    <property type="term" value="F:kinase activity"/>
    <property type="evidence" value="ECO:0007669"/>
    <property type="project" value="UniProtKB-KW"/>
</dbReference>
<dbReference type="InterPro" id="IPR018485">
    <property type="entry name" value="FGGY_C"/>
</dbReference>
<dbReference type="SUPFAM" id="SSF53067">
    <property type="entry name" value="Actin-like ATPase domain"/>
    <property type="match status" value="2"/>
</dbReference>
<dbReference type="Pfam" id="PF02782">
    <property type="entry name" value="FGGY_C"/>
    <property type="match status" value="1"/>
</dbReference>
<protein>
    <submittedName>
        <fullName evidence="7">Gluconate kinase</fullName>
    </submittedName>
</protein>
<dbReference type="InterPro" id="IPR043129">
    <property type="entry name" value="ATPase_NBD"/>
</dbReference>
<dbReference type="GO" id="GO:0016773">
    <property type="term" value="F:phosphotransferase activity, alcohol group as acceptor"/>
    <property type="evidence" value="ECO:0007669"/>
    <property type="project" value="InterPro"/>
</dbReference>
<feature type="domain" description="Carbohydrate kinase FGGY C-terminal" evidence="6">
    <location>
        <begin position="257"/>
        <end position="447"/>
    </location>
</feature>
<dbReference type="InterPro" id="IPR050406">
    <property type="entry name" value="FGGY_Carb_Kinase"/>
</dbReference>
<dbReference type="AlphaFoldDB" id="A0A2S9IWU3"/>
<dbReference type="EMBL" id="PVBQ01000023">
    <property type="protein sequence ID" value="PRD44997.1"/>
    <property type="molecule type" value="Genomic_DNA"/>
</dbReference>
<gene>
    <name evidence="7" type="ORF">C5745_18695</name>
</gene>
<evidence type="ECO:0000256" key="2">
    <source>
        <dbReference type="ARBA" id="ARBA00022679"/>
    </source>
</evidence>
<name>A0A2S9IWU3_9SPHI</name>
<dbReference type="CDD" id="cd07770">
    <property type="entry name" value="ASKHA_NBD_FGGY_GntK"/>
    <property type="match status" value="1"/>
</dbReference>
<dbReference type="InterPro" id="IPR018483">
    <property type="entry name" value="Carb_kinase_FGGY_CS"/>
</dbReference>
<evidence type="ECO:0000256" key="3">
    <source>
        <dbReference type="ARBA" id="ARBA00022777"/>
    </source>
</evidence>
<dbReference type="RefSeq" id="WP_105718542.1">
    <property type="nucleotide sequence ID" value="NZ_PVBQ01000023.1"/>
</dbReference>
<evidence type="ECO:0000259" key="6">
    <source>
        <dbReference type="Pfam" id="PF02782"/>
    </source>
</evidence>
<sequence>MIIGLDIGTSSTKAIAFDHTGTIITQYCVTYPILIPQTGYYEQDPLQIYEACVCSVSGVMDALKNYKDGHRLEGIAVSSAMHGLIAMDGKGNHLTNCIIWADTRSQDIADKLRGTSTGRELFRQTGTPIHPMSPLCKLIWMNKHTPSTFRETHKFIGIKEYIFFKLFGTYVVDYSIASATGLLDIHALHWSGLALLEAGITDEHLSSLVSVDHVIKVEDEAMAQQWKIPVGTPFVIGASDGCLANLGVGATKPGIASLTAGTSGAIRVVTDQSNTDIKERVFSYILRPGEFVVGGAINNAGVVRSWFQDEFMPGRSRSSSGTDSSVLFDDEVGSVAPGSDGLIFLPYLTGERAPYWDAKAKGLYFGIQLHHRRAHFARAVIEGMLFALYSVGIALEETTQPIETIYASGGLARSVRWVQMLADVFNKPVLVKENVESSAWGAAIIGMDALGIHAAYLSTHTDDTYSTRYFPDENNHRIYMQNFQRFERLYLKLKEEF</sequence>
<keyword evidence="3 4" id="KW-0418">Kinase</keyword>
<evidence type="ECO:0000256" key="1">
    <source>
        <dbReference type="ARBA" id="ARBA00009156"/>
    </source>
</evidence>
<dbReference type="PROSITE" id="PS00445">
    <property type="entry name" value="FGGY_KINASES_2"/>
    <property type="match status" value="1"/>
</dbReference>
<dbReference type="InterPro" id="IPR000577">
    <property type="entry name" value="Carb_kinase_FGGY"/>
</dbReference>
<feature type="domain" description="Carbohydrate kinase FGGY N-terminal" evidence="5">
    <location>
        <begin position="1"/>
        <end position="247"/>
    </location>
</feature>
<evidence type="ECO:0000259" key="5">
    <source>
        <dbReference type="Pfam" id="PF00370"/>
    </source>
</evidence>
<dbReference type="Pfam" id="PF00370">
    <property type="entry name" value="FGGY_N"/>
    <property type="match status" value="1"/>
</dbReference>
<keyword evidence="8" id="KW-1185">Reference proteome</keyword>
<reference evidence="7 8" key="1">
    <citation type="submission" date="2018-02" db="EMBL/GenBank/DDBJ databases">
        <title>The draft genome of Sphingobacterium sp. 5JN-11.</title>
        <authorList>
            <person name="Liu L."/>
            <person name="Li L."/>
            <person name="Liang L."/>
            <person name="Zhang X."/>
            <person name="Wang T."/>
        </authorList>
    </citation>
    <scope>NUCLEOTIDE SEQUENCE [LARGE SCALE GENOMIC DNA]</scope>
    <source>
        <strain evidence="7 8">5JN-11</strain>
    </source>
</reference>
<dbReference type="Proteomes" id="UP000239711">
    <property type="component" value="Unassembled WGS sequence"/>
</dbReference>
<dbReference type="PROSITE" id="PS00933">
    <property type="entry name" value="FGGY_KINASES_1"/>
    <property type="match status" value="1"/>
</dbReference>
<dbReference type="PANTHER" id="PTHR43095">
    <property type="entry name" value="SUGAR KINASE"/>
    <property type="match status" value="1"/>
</dbReference>
<keyword evidence="2 4" id="KW-0808">Transferase</keyword>
<evidence type="ECO:0000313" key="8">
    <source>
        <dbReference type="Proteomes" id="UP000239711"/>
    </source>
</evidence>
<dbReference type="InterPro" id="IPR018484">
    <property type="entry name" value="FGGY_N"/>
</dbReference>
<accession>A0A2S9IWU3</accession>
<comment type="similarity">
    <text evidence="1 4">Belongs to the FGGY kinase family.</text>
</comment>
<proteinExistence type="inferred from homology"/>
<dbReference type="GO" id="GO:0005975">
    <property type="term" value="P:carbohydrate metabolic process"/>
    <property type="evidence" value="ECO:0007669"/>
    <property type="project" value="InterPro"/>
</dbReference>
<evidence type="ECO:0000313" key="7">
    <source>
        <dbReference type="EMBL" id="PRD44997.1"/>
    </source>
</evidence>
<dbReference type="PANTHER" id="PTHR43095:SF2">
    <property type="entry name" value="GLUCONOKINASE"/>
    <property type="match status" value="1"/>
</dbReference>
<dbReference type="OrthoDB" id="9805576at2"/>
<dbReference type="Gene3D" id="3.30.420.40">
    <property type="match status" value="2"/>
</dbReference>
<organism evidence="7 8">
    <name type="scientific">Sphingobacterium haloxyli</name>
    <dbReference type="NCBI Taxonomy" id="2100533"/>
    <lineage>
        <taxon>Bacteria</taxon>
        <taxon>Pseudomonadati</taxon>
        <taxon>Bacteroidota</taxon>
        <taxon>Sphingobacteriia</taxon>
        <taxon>Sphingobacteriales</taxon>
        <taxon>Sphingobacteriaceae</taxon>
        <taxon>Sphingobacterium</taxon>
    </lineage>
</organism>
<dbReference type="PIRSF" id="PIRSF000538">
    <property type="entry name" value="GlpK"/>
    <property type="match status" value="1"/>
</dbReference>
<comment type="caution">
    <text evidence="7">The sequence shown here is derived from an EMBL/GenBank/DDBJ whole genome shotgun (WGS) entry which is preliminary data.</text>
</comment>